<sequence>MVISLPYAETRILIIPPLFDEMNRMRRFICQFMTSSISFQLGSTVLDLPGCNESLQLLANQDLEIWQQAVAVAATRFQATHILSFRGGTLIDHVPNLPIFRVAPCKGRSLLSTLMRTEIITQKEMGNIVNSDHYFAQSKLGPICLAGNMLGTNMVNALQNAQPHNAPHVHTIKIGNGDNMISGSALWLRAEPGEDEHMANMLAAHIAANLHNENFTSAGAENDG</sequence>
<dbReference type="Proteomes" id="UP000242561">
    <property type="component" value="Chromosome"/>
</dbReference>
<protein>
    <submittedName>
        <fullName evidence="1">Uncharacterized protein</fullName>
    </submittedName>
</protein>
<accession>A0A1L3JET4</accession>
<dbReference type="STRING" id="1913578.LPB140_06190"/>
<dbReference type="AlphaFoldDB" id="A0A1L3JET4"/>
<evidence type="ECO:0000313" key="2">
    <source>
        <dbReference type="Proteomes" id="UP000242561"/>
    </source>
</evidence>
<dbReference type="KEGG" id="sphl:LPB140_06190"/>
<keyword evidence="2" id="KW-1185">Reference proteome</keyword>
<organism evidence="1 2">
    <name type="scientific">Sphingorhabdus lutea</name>
    <dbReference type="NCBI Taxonomy" id="1913578"/>
    <lineage>
        <taxon>Bacteria</taxon>
        <taxon>Pseudomonadati</taxon>
        <taxon>Pseudomonadota</taxon>
        <taxon>Alphaproteobacteria</taxon>
        <taxon>Sphingomonadales</taxon>
        <taxon>Sphingomonadaceae</taxon>
        <taxon>Sphingorhabdus</taxon>
    </lineage>
</organism>
<reference evidence="1 2" key="1">
    <citation type="submission" date="2016-11" db="EMBL/GenBank/DDBJ databases">
        <title>Sphingorhabdus sp. LPB0140, isolated from marine environment.</title>
        <authorList>
            <person name="Kim E."/>
            <person name="Yi H."/>
        </authorList>
    </citation>
    <scope>NUCLEOTIDE SEQUENCE [LARGE SCALE GENOMIC DNA]</scope>
    <source>
        <strain evidence="1 2">LPB0140</strain>
    </source>
</reference>
<proteinExistence type="predicted"/>
<name>A0A1L3JET4_9SPHN</name>
<evidence type="ECO:0000313" key="1">
    <source>
        <dbReference type="EMBL" id="APG63647.1"/>
    </source>
</evidence>
<gene>
    <name evidence="1" type="ORF">LPB140_06190</name>
</gene>
<dbReference type="EMBL" id="CP018154">
    <property type="protein sequence ID" value="APG63647.1"/>
    <property type="molecule type" value="Genomic_DNA"/>
</dbReference>